<dbReference type="PROSITE" id="PS51682">
    <property type="entry name" value="SAM_OMT_I"/>
    <property type="match status" value="1"/>
</dbReference>
<dbReference type="GO" id="GO:0008757">
    <property type="term" value="F:S-adenosylmethionine-dependent methyltransferase activity"/>
    <property type="evidence" value="ECO:0007669"/>
    <property type="project" value="TreeGrafter"/>
</dbReference>
<dbReference type="InterPro" id="IPR043675">
    <property type="entry name" value="TrmR_methyltr"/>
</dbReference>
<reference evidence="6 8" key="2">
    <citation type="submission" date="2016-10" db="EMBL/GenBank/DDBJ databases">
        <authorList>
            <person name="Varghese N."/>
            <person name="Submissions S."/>
        </authorList>
    </citation>
    <scope>NUCLEOTIDE SEQUENCE [LARGE SCALE GENOMIC DNA]</scope>
    <source>
        <strain evidence="6 8">DSM 22150</strain>
    </source>
</reference>
<dbReference type="Gene3D" id="3.40.50.150">
    <property type="entry name" value="Vaccinia Virus protein VP39"/>
    <property type="match status" value="1"/>
</dbReference>
<proteinExistence type="inferred from homology"/>
<keyword evidence="8" id="KW-1185">Reference proteome</keyword>
<accession>A0A143YHF2</accession>
<dbReference type="InterPro" id="IPR002935">
    <property type="entry name" value="SAM_O-MeTrfase"/>
</dbReference>
<feature type="binding site" evidence="4">
    <location>
        <position position="76"/>
    </location>
    <ligand>
        <name>S-adenosyl-L-methionine</name>
        <dbReference type="ChEBI" id="CHEBI:59789"/>
    </ligand>
</feature>
<dbReference type="CDD" id="cd02440">
    <property type="entry name" value="AdoMet_MTases"/>
    <property type="match status" value="1"/>
</dbReference>
<feature type="binding site" evidence="4">
    <location>
        <begin position="122"/>
        <end position="123"/>
    </location>
    <ligand>
        <name>S-adenosyl-L-methionine</name>
        <dbReference type="ChEBI" id="CHEBI:59789"/>
    </ligand>
</feature>
<dbReference type="Proteomes" id="UP000076878">
    <property type="component" value="Unassembled WGS sequence"/>
</dbReference>
<keyword evidence="3 4" id="KW-0949">S-adenosyl-L-methionine</keyword>
<dbReference type="HAMAP" id="MF_02217">
    <property type="entry name" value="TrmR_methyltr"/>
    <property type="match status" value="1"/>
</dbReference>
<keyword evidence="4" id="KW-0819">tRNA processing</keyword>
<evidence type="ECO:0000313" key="7">
    <source>
        <dbReference type="Proteomes" id="UP000076878"/>
    </source>
</evidence>
<evidence type="ECO:0000256" key="2">
    <source>
        <dbReference type="ARBA" id="ARBA00022679"/>
    </source>
</evidence>
<feature type="binding site" evidence="4">
    <location>
        <position position="140"/>
    </location>
    <ligand>
        <name>S-adenosyl-L-methionine</name>
        <dbReference type="ChEBI" id="CHEBI:59789"/>
    </ligand>
</feature>
<evidence type="ECO:0000313" key="5">
    <source>
        <dbReference type="EMBL" id="CZQ88987.1"/>
    </source>
</evidence>
<dbReference type="GO" id="GO:0016300">
    <property type="term" value="F:tRNA (uridine) methyltransferase activity"/>
    <property type="evidence" value="ECO:0007669"/>
    <property type="project" value="UniProtKB-UniRule"/>
</dbReference>
<dbReference type="STRING" id="640938.TR210_759"/>
<evidence type="ECO:0000313" key="8">
    <source>
        <dbReference type="Proteomes" id="UP000199280"/>
    </source>
</evidence>
<dbReference type="GO" id="GO:0030488">
    <property type="term" value="P:tRNA methylation"/>
    <property type="evidence" value="ECO:0007669"/>
    <property type="project" value="UniProtKB-UniRule"/>
</dbReference>
<dbReference type="GO" id="GO:0008171">
    <property type="term" value="F:O-methyltransferase activity"/>
    <property type="evidence" value="ECO:0007669"/>
    <property type="project" value="InterPro"/>
</dbReference>
<dbReference type="EMBL" id="FNYT01000004">
    <property type="protein sequence ID" value="SEI86100.1"/>
    <property type="molecule type" value="Genomic_DNA"/>
</dbReference>
<comment type="subunit">
    <text evidence="4">Homodimer.</text>
</comment>
<dbReference type="PANTHER" id="PTHR10509:SF14">
    <property type="entry name" value="CAFFEOYL-COA O-METHYLTRANSFERASE 3-RELATED"/>
    <property type="match status" value="1"/>
</dbReference>
<dbReference type="Pfam" id="PF01596">
    <property type="entry name" value="Methyltransf_3"/>
    <property type="match status" value="1"/>
</dbReference>
<feature type="binding site" evidence="4">
    <location>
        <position position="94"/>
    </location>
    <ligand>
        <name>S-adenosyl-L-methionine</name>
        <dbReference type="ChEBI" id="CHEBI:59789"/>
    </ligand>
</feature>
<dbReference type="SUPFAM" id="SSF53335">
    <property type="entry name" value="S-adenosyl-L-methionine-dependent methyltransferases"/>
    <property type="match status" value="1"/>
</dbReference>
<dbReference type="InterPro" id="IPR029063">
    <property type="entry name" value="SAM-dependent_MTases_sf"/>
</dbReference>
<dbReference type="RefSeq" id="WP_068621738.1">
    <property type="nucleotide sequence ID" value="NZ_FJNB01000004.1"/>
</dbReference>
<evidence type="ECO:0000256" key="1">
    <source>
        <dbReference type="ARBA" id="ARBA00022603"/>
    </source>
</evidence>
<dbReference type="InterPro" id="IPR050362">
    <property type="entry name" value="Cation-dep_OMT"/>
</dbReference>
<comment type="similarity">
    <text evidence="4">Belongs to the class I-like SAM-binding methyltransferase superfamily. Cation-dependent O-methyltransferase family.</text>
</comment>
<evidence type="ECO:0000256" key="3">
    <source>
        <dbReference type="ARBA" id="ARBA00022691"/>
    </source>
</evidence>
<protein>
    <recommendedName>
        <fullName evidence="4">tRNA 5-hydroxyuridine methyltransferase</fullName>
        <ecNumber evidence="4">2.1.1.-</ecNumber>
    </recommendedName>
    <alternativeName>
        <fullName evidence="4">ho5U methyltransferase</fullName>
    </alternativeName>
</protein>
<dbReference type="Proteomes" id="UP000199280">
    <property type="component" value="Unassembled WGS sequence"/>
</dbReference>
<comment type="catalytic activity">
    <reaction evidence="4">
        <text>5-hydroxyuridine(34) in tRNA + S-adenosyl-L-methionine = 5-methoxyuridine(34) in tRNA + S-adenosyl-L-homocysteine + H(+)</text>
        <dbReference type="Rhea" id="RHEA:60524"/>
        <dbReference type="Rhea" id="RHEA-COMP:13381"/>
        <dbReference type="Rhea" id="RHEA-COMP:15591"/>
        <dbReference type="ChEBI" id="CHEBI:15378"/>
        <dbReference type="ChEBI" id="CHEBI:57856"/>
        <dbReference type="ChEBI" id="CHEBI:59789"/>
        <dbReference type="ChEBI" id="CHEBI:136877"/>
        <dbReference type="ChEBI" id="CHEBI:143860"/>
    </reaction>
</comment>
<dbReference type="PANTHER" id="PTHR10509">
    <property type="entry name" value="O-METHYLTRANSFERASE-RELATED"/>
    <property type="match status" value="1"/>
</dbReference>
<gene>
    <name evidence="4" type="primary">trmR</name>
    <name evidence="6" type="ORF">SAMN05216375_10497</name>
    <name evidence="5" type="ORF">TR210_759</name>
</gene>
<keyword evidence="2 4" id="KW-0808">Transferase</keyword>
<dbReference type="AlphaFoldDB" id="A0A143YHF2"/>
<evidence type="ECO:0000256" key="4">
    <source>
        <dbReference type="HAMAP-Rule" id="MF_02217"/>
    </source>
</evidence>
<comment type="function">
    <text evidence="4">Catalyzes the methylation of 5-hydroxyuridine (ho5U) to form 5-methoxyuridine (mo5U) at position 34 in tRNAs.</text>
</comment>
<evidence type="ECO:0000313" key="6">
    <source>
        <dbReference type="EMBL" id="SEI86100.1"/>
    </source>
</evidence>
<feature type="binding site" evidence="4">
    <location>
        <position position="46"/>
    </location>
    <ligand>
        <name>S-adenosyl-L-methionine</name>
        <dbReference type="ChEBI" id="CHEBI:59789"/>
    </ligand>
</feature>
<organism evidence="5 7">
    <name type="scientific">Trichococcus ilyis</name>
    <dbReference type="NCBI Taxonomy" id="640938"/>
    <lineage>
        <taxon>Bacteria</taxon>
        <taxon>Bacillati</taxon>
        <taxon>Bacillota</taxon>
        <taxon>Bacilli</taxon>
        <taxon>Lactobacillales</taxon>
        <taxon>Carnobacteriaceae</taxon>
        <taxon>Trichococcus</taxon>
    </lineage>
</organism>
<keyword evidence="1 4" id="KW-0489">Methyltransferase</keyword>
<comment type="caution">
    <text evidence="4">Lacks conserved residue(s) required for the propagation of feature annotation.</text>
</comment>
<name>A0A143YHF2_9LACT</name>
<dbReference type="OrthoDB" id="9799672at2"/>
<reference evidence="5 7" key="1">
    <citation type="submission" date="2016-02" db="EMBL/GenBank/DDBJ databases">
        <authorList>
            <person name="Wen L."/>
            <person name="He K."/>
            <person name="Yang H."/>
        </authorList>
    </citation>
    <scope>NUCLEOTIDE SEQUENCE [LARGE SCALE GENOMIC DNA]</scope>
    <source>
        <strain evidence="5">Trichococcus_R210</strain>
    </source>
</reference>
<dbReference type="EMBL" id="FJNB01000004">
    <property type="protein sequence ID" value="CZQ88987.1"/>
    <property type="molecule type" value="Genomic_DNA"/>
</dbReference>
<dbReference type="EC" id="2.1.1.-" evidence="4"/>
<sequence>MALNEMMNRPVVKKELVAFMRDRLKRFPGELGELEKTANEKGVPIIPHETAVFLNMLLGQIKPKRILEIGAAIGFSGSLMAQHVGAEGHVTTIDRFEVMINNAKANFEKLGLADKVTLLEGDAAEILPTLEGPYDFIFMDSAKAKYYEFLPHCIRLLKKEGMLVIDDVFQGGTILDDEADVPKRVRKIHRRLNQLMDTVLDHPALETSLVPLGDGLLLIVKKEDFDFSYILDEIQAEKQNHA</sequence>